<gene>
    <name evidence="5" type="ORF">VHEMI00689</name>
</gene>
<dbReference type="AlphaFoldDB" id="A0A0A1T321"/>
<dbReference type="PANTHER" id="PTHR12482">
    <property type="entry name" value="LIPASE ROG1-RELATED-RELATED"/>
    <property type="match status" value="1"/>
</dbReference>
<organism evidence="5 6">
    <name type="scientific">[Torrubiella] hemipterigena</name>
    <dbReference type="NCBI Taxonomy" id="1531966"/>
    <lineage>
        <taxon>Eukaryota</taxon>
        <taxon>Fungi</taxon>
        <taxon>Dikarya</taxon>
        <taxon>Ascomycota</taxon>
        <taxon>Pezizomycotina</taxon>
        <taxon>Sordariomycetes</taxon>
        <taxon>Hypocreomycetidae</taxon>
        <taxon>Hypocreales</taxon>
        <taxon>Clavicipitaceae</taxon>
        <taxon>Clavicipitaceae incertae sedis</taxon>
        <taxon>'Torrubiella' clade</taxon>
    </lineage>
</organism>
<sequence>MEAAGGSIRAGHLCVLVHGLWGNPLHMKNIAKCLRDQYSNDELYLLLAKRNSGSFTYDGIERGGERVCAEIEEEIKAIRDKGGKVSKLSIVGYSLGGLVSRYAVGLLHAKGILDEVECMNFATFASPHLGVRTPLKGWHNTIWNVVGARTLSMSGRQLFIIDDFRNTSRPLLSVMADPSSIFMAGLRKFKRHTLYSNIINDRSAVYYTTCIQKTDPYAKLESININTIEGTEKVILDPDMPFTPRPKIKSRPTYSSISKACMEFVKNIPFMLTVAVFVPIGVVAYLANSVVQNLRSYSRIKAYEQGQMGISIEEYRVPLLIKGIRNEVENAYEALNSSQPQEFLGTDDEDDEGGMTAEDRRLLSRERRLSIPTQPTLALAPCQFEMIRGLDTVGWRKYPVWIHQVRHSHGAIIARIDKPRYDEGYIVMGHFAKKEFLI</sequence>
<reference evidence="5 6" key="1">
    <citation type="journal article" date="2015" name="Genome Announc.">
        <title>Draft Genome Sequence and Gene Annotation of the Entomopathogenic Fungus Verticillium hemipterigenum.</title>
        <authorList>
            <person name="Horn F."/>
            <person name="Habel A."/>
            <person name="Scharf D.H."/>
            <person name="Dworschak J."/>
            <person name="Brakhage A.A."/>
            <person name="Guthke R."/>
            <person name="Hertweck C."/>
            <person name="Linde J."/>
        </authorList>
    </citation>
    <scope>NUCLEOTIDE SEQUENCE [LARGE SCALE GENOMIC DNA]</scope>
</reference>
<keyword evidence="3" id="KW-1133">Transmembrane helix</keyword>
<feature type="domain" description="DUF676" evidence="4">
    <location>
        <begin position="10"/>
        <end position="209"/>
    </location>
</feature>
<comment type="similarity">
    <text evidence="1">Belongs to the putative lipase ROG1 family.</text>
</comment>
<dbReference type="InterPro" id="IPR029058">
    <property type="entry name" value="AB_hydrolase_fold"/>
</dbReference>
<dbReference type="Proteomes" id="UP000039046">
    <property type="component" value="Unassembled WGS sequence"/>
</dbReference>
<dbReference type="GO" id="GO:0047372">
    <property type="term" value="F:monoacylglycerol lipase activity"/>
    <property type="evidence" value="ECO:0007669"/>
    <property type="project" value="TreeGrafter"/>
</dbReference>
<dbReference type="Gene3D" id="3.40.50.1820">
    <property type="entry name" value="alpha/beta hydrolase"/>
    <property type="match status" value="1"/>
</dbReference>
<feature type="transmembrane region" description="Helical" evidence="3">
    <location>
        <begin position="268"/>
        <end position="291"/>
    </location>
</feature>
<dbReference type="InterPro" id="IPR007751">
    <property type="entry name" value="DUF676_lipase-like"/>
</dbReference>
<evidence type="ECO:0000313" key="6">
    <source>
        <dbReference type="Proteomes" id="UP000039046"/>
    </source>
</evidence>
<evidence type="ECO:0000313" key="5">
    <source>
        <dbReference type="EMBL" id="CEJ80510.1"/>
    </source>
</evidence>
<dbReference type="InterPro" id="IPR044294">
    <property type="entry name" value="Lipase-like"/>
</dbReference>
<dbReference type="GO" id="GO:0004622">
    <property type="term" value="F:phosphatidylcholine lysophospholipase activity"/>
    <property type="evidence" value="ECO:0007669"/>
    <property type="project" value="TreeGrafter"/>
</dbReference>
<evidence type="ECO:0000256" key="3">
    <source>
        <dbReference type="SAM" id="Phobius"/>
    </source>
</evidence>
<proteinExistence type="inferred from homology"/>
<evidence type="ECO:0000259" key="4">
    <source>
        <dbReference type="Pfam" id="PF05057"/>
    </source>
</evidence>
<evidence type="ECO:0000256" key="2">
    <source>
        <dbReference type="ARBA" id="ARBA00022963"/>
    </source>
</evidence>
<dbReference type="GO" id="GO:0005811">
    <property type="term" value="C:lipid droplet"/>
    <property type="evidence" value="ECO:0007669"/>
    <property type="project" value="TreeGrafter"/>
</dbReference>
<keyword evidence="2" id="KW-0442">Lipid degradation</keyword>
<evidence type="ECO:0000256" key="1">
    <source>
        <dbReference type="ARBA" id="ARBA00007920"/>
    </source>
</evidence>
<dbReference type="GO" id="GO:0016042">
    <property type="term" value="P:lipid catabolic process"/>
    <property type="evidence" value="ECO:0007669"/>
    <property type="project" value="UniProtKB-KW"/>
</dbReference>
<dbReference type="OrthoDB" id="273452at2759"/>
<accession>A0A0A1T321</accession>
<keyword evidence="3" id="KW-0472">Membrane</keyword>
<keyword evidence="6" id="KW-1185">Reference proteome</keyword>
<dbReference type="HOGENOM" id="CLU_027968_1_1_1"/>
<keyword evidence="2" id="KW-0443">Lipid metabolism</keyword>
<protein>
    <submittedName>
        <fullName evidence="5">Putative Lipase/serine esterase</fullName>
    </submittedName>
</protein>
<dbReference type="Pfam" id="PF05057">
    <property type="entry name" value="DUF676"/>
    <property type="match status" value="1"/>
</dbReference>
<dbReference type="EMBL" id="CDHN01000001">
    <property type="protein sequence ID" value="CEJ80510.1"/>
    <property type="molecule type" value="Genomic_DNA"/>
</dbReference>
<name>A0A0A1T321_9HYPO</name>
<keyword evidence="3" id="KW-0812">Transmembrane</keyword>
<dbReference type="PANTHER" id="PTHR12482:SF65">
    <property type="entry name" value="ESTERASE, PUTATIVE (AFU_ORTHOLOGUE AFUA_3G12320)-RELATED"/>
    <property type="match status" value="1"/>
</dbReference>
<dbReference type="SUPFAM" id="SSF53474">
    <property type="entry name" value="alpha/beta-Hydrolases"/>
    <property type="match status" value="1"/>
</dbReference>